<dbReference type="AlphaFoldDB" id="A0ABC8WZG9"/>
<dbReference type="PRINTS" id="PR00370">
    <property type="entry name" value="FMOXYGENASE"/>
</dbReference>
<keyword evidence="6" id="KW-0503">Monooxygenase</keyword>
<keyword evidence="3 6" id="KW-0274">FAD</keyword>
<evidence type="ECO:0000313" key="8">
    <source>
        <dbReference type="Proteomes" id="UP001497457"/>
    </source>
</evidence>
<dbReference type="FunFam" id="3.50.50.60:FF:000099">
    <property type="entry name" value="Flavin-containing monooxygenase"/>
    <property type="match status" value="1"/>
</dbReference>
<dbReference type="EMBL" id="OZ075123">
    <property type="protein sequence ID" value="CAL4915499.1"/>
    <property type="molecule type" value="Genomic_DNA"/>
</dbReference>
<dbReference type="Pfam" id="PF00743">
    <property type="entry name" value="FMO-like"/>
    <property type="match status" value="2"/>
</dbReference>
<dbReference type="InterPro" id="IPR050346">
    <property type="entry name" value="FMO-like"/>
</dbReference>
<evidence type="ECO:0000256" key="5">
    <source>
        <dbReference type="ARBA" id="ARBA00023002"/>
    </source>
</evidence>
<evidence type="ECO:0000256" key="3">
    <source>
        <dbReference type="ARBA" id="ARBA00022827"/>
    </source>
</evidence>
<evidence type="ECO:0000256" key="4">
    <source>
        <dbReference type="ARBA" id="ARBA00022857"/>
    </source>
</evidence>
<comment type="cofactor">
    <cofactor evidence="6">
        <name>FAD</name>
        <dbReference type="ChEBI" id="CHEBI:57692"/>
    </cofactor>
</comment>
<dbReference type="PIRSF" id="PIRSF000332">
    <property type="entry name" value="FMO"/>
    <property type="match status" value="1"/>
</dbReference>
<dbReference type="InterPro" id="IPR036188">
    <property type="entry name" value="FAD/NAD-bd_sf"/>
</dbReference>
<keyword evidence="5 6" id="KW-0560">Oxidoreductase</keyword>
<reference evidence="8" key="1">
    <citation type="submission" date="2024-06" db="EMBL/GenBank/DDBJ databases">
        <authorList>
            <person name="Ryan C."/>
        </authorList>
    </citation>
    <scope>NUCLEOTIDE SEQUENCE [LARGE SCALE GENOMIC DNA]</scope>
</reference>
<dbReference type="Proteomes" id="UP001497457">
    <property type="component" value="Chromosome 13rd"/>
</dbReference>
<dbReference type="PANTHER" id="PTHR23023">
    <property type="entry name" value="DIMETHYLANILINE MONOOXYGENASE"/>
    <property type="match status" value="1"/>
</dbReference>
<dbReference type="InterPro" id="IPR000960">
    <property type="entry name" value="Flavin_mOase"/>
</dbReference>
<evidence type="ECO:0000256" key="1">
    <source>
        <dbReference type="ARBA" id="ARBA00009183"/>
    </source>
</evidence>
<dbReference type="SUPFAM" id="SSF51905">
    <property type="entry name" value="FAD/NAD(P)-binding domain"/>
    <property type="match status" value="2"/>
</dbReference>
<evidence type="ECO:0000256" key="2">
    <source>
        <dbReference type="ARBA" id="ARBA00022630"/>
    </source>
</evidence>
<accession>A0ABC8WZG9</accession>
<protein>
    <recommendedName>
        <fullName evidence="6">Flavin-containing monooxygenase</fullName>
        <ecNumber evidence="6">1.-.-.-</ecNumber>
    </recommendedName>
</protein>
<proteinExistence type="inferred from homology"/>
<organism evidence="7 8">
    <name type="scientific">Urochloa decumbens</name>
    <dbReference type="NCBI Taxonomy" id="240449"/>
    <lineage>
        <taxon>Eukaryota</taxon>
        <taxon>Viridiplantae</taxon>
        <taxon>Streptophyta</taxon>
        <taxon>Embryophyta</taxon>
        <taxon>Tracheophyta</taxon>
        <taxon>Spermatophyta</taxon>
        <taxon>Magnoliopsida</taxon>
        <taxon>Liliopsida</taxon>
        <taxon>Poales</taxon>
        <taxon>Poaceae</taxon>
        <taxon>PACMAD clade</taxon>
        <taxon>Panicoideae</taxon>
        <taxon>Panicodae</taxon>
        <taxon>Paniceae</taxon>
        <taxon>Melinidinae</taxon>
        <taxon>Urochloa</taxon>
    </lineage>
</organism>
<dbReference type="InterPro" id="IPR020946">
    <property type="entry name" value="Flavin_mOase-like"/>
</dbReference>
<name>A0ABC8WZG9_9POAL</name>
<keyword evidence="8" id="KW-1185">Reference proteome</keyword>
<dbReference type="Gene3D" id="3.50.50.60">
    <property type="entry name" value="FAD/NAD(P)-binding domain"/>
    <property type="match status" value="2"/>
</dbReference>
<dbReference type="EC" id="1.-.-.-" evidence="6"/>
<keyword evidence="4" id="KW-0521">NADP</keyword>
<evidence type="ECO:0000313" key="7">
    <source>
        <dbReference type="EMBL" id="CAL4915499.1"/>
    </source>
</evidence>
<comment type="similarity">
    <text evidence="1 6">Belongs to the FMO family.</text>
</comment>
<gene>
    <name evidence="7" type="ORF">URODEC1_LOCUS17551</name>
</gene>
<keyword evidence="2 6" id="KW-0285">Flavoprotein</keyword>
<dbReference type="GO" id="GO:0004497">
    <property type="term" value="F:monooxygenase activity"/>
    <property type="evidence" value="ECO:0007669"/>
    <property type="project" value="UniProtKB-KW"/>
</dbReference>
<sequence>MPRTVAVVGAGAAGLVVARELLREGLDVAVFEKSARTGGTWAYNPRADADPLGRDPASPGAVHGSLYESLRTNLPRELMGFSDFPMTGRVFAGDARAFPGHREVLAFLDAFAEESGVLERVRLRAEVLRVAQLGGHRERWAVAWRGEDGEVAEEVFDAVVVCNGHWTVPQVAKIRGIDNWKGNQMHSHNYRVPEPFRDQNVVVVGMGASGMDIALEISHVAKEVHIASRYSEDRLGKVELHNNIWMHREVDCIQDDGKIRFSEGSAVAADIILYCTGYYYHFPFLDLDGLTVDDNRVGPLYKHIFPPKYAPNLSFVGLPMKTIIFQSVELESKWVAAVLSGRATLPSEEDMMAAVREHYRQMEEAGRPKRHTHVILPNWEEHMNWLADQVGEPRLEAWRLEMLEKAVRCALSLDERYRDRWEQEDNSGTSALKHSLGSKL</sequence>
<evidence type="ECO:0000256" key="6">
    <source>
        <dbReference type="RuleBase" id="RU361177"/>
    </source>
</evidence>
<reference evidence="7 8" key="2">
    <citation type="submission" date="2024-10" db="EMBL/GenBank/DDBJ databases">
        <authorList>
            <person name="Ryan C."/>
        </authorList>
    </citation>
    <scope>NUCLEOTIDE SEQUENCE [LARGE SCALE GENOMIC DNA]</scope>
</reference>